<evidence type="ECO:0000313" key="9">
    <source>
        <dbReference type="RefSeq" id="XP_034242408.1"/>
    </source>
</evidence>
<reference evidence="9" key="1">
    <citation type="submission" date="2025-08" db="UniProtKB">
        <authorList>
            <consortium name="RefSeq"/>
        </authorList>
    </citation>
    <scope>IDENTIFICATION</scope>
    <source>
        <tissue evidence="9">Total insect</tissue>
    </source>
</reference>
<dbReference type="Pfam" id="PF00450">
    <property type="entry name" value="Peptidase_S10"/>
    <property type="match status" value="1"/>
</dbReference>
<dbReference type="PRINTS" id="PR00724">
    <property type="entry name" value="CRBOXYPTASEC"/>
</dbReference>
<dbReference type="InterPro" id="IPR029058">
    <property type="entry name" value="AB_hydrolase_fold"/>
</dbReference>
<dbReference type="EC" id="3.4.16.-" evidence="7"/>
<evidence type="ECO:0000256" key="3">
    <source>
        <dbReference type="ARBA" id="ARBA00022670"/>
    </source>
</evidence>
<dbReference type="KEGG" id="tpal:117645945"/>
<dbReference type="Gene3D" id="3.40.50.1820">
    <property type="entry name" value="alpha/beta hydrolase"/>
    <property type="match status" value="1"/>
</dbReference>
<dbReference type="InParanoid" id="A0A6P8YQW9"/>
<organism evidence="9">
    <name type="scientific">Thrips palmi</name>
    <name type="common">Melon thrips</name>
    <dbReference type="NCBI Taxonomy" id="161013"/>
    <lineage>
        <taxon>Eukaryota</taxon>
        <taxon>Metazoa</taxon>
        <taxon>Ecdysozoa</taxon>
        <taxon>Arthropoda</taxon>
        <taxon>Hexapoda</taxon>
        <taxon>Insecta</taxon>
        <taxon>Pterygota</taxon>
        <taxon>Neoptera</taxon>
        <taxon>Paraneoptera</taxon>
        <taxon>Thysanoptera</taxon>
        <taxon>Terebrantia</taxon>
        <taxon>Thripoidea</taxon>
        <taxon>Thripidae</taxon>
        <taxon>Thrips</taxon>
    </lineage>
</organism>
<evidence type="ECO:0000256" key="6">
    <source>
        <dbReference type="ARBA" id="ARBA00023180"/>
    </source>
</evidence>
<dbReference type="GeneID" id="117645945"/>
<keyword evidence="4" id="KW-0732">Signal</keyword>
<keyword evidence="2 7" id="KW-0121">Carboxypeptidase</keyword>
<gene>
    <name evidence="9" type="primary">LOC117645945</name>
</gene>
<evidence type="ECO:0000256" key="2">
    <source>
        <dbReference type="ARBA" id="ARBA00022645"/>
    </source>
</evidence>
<evidence type="ECO:0000256" key="4">
    <source>
        <dbReference type="ARBA" id="ARBA00022729"/>
    </source>
</evidence>
<dbReference type="PROSITE" id="PS00131">
    <property type="entry name" value="CARBOXYPEPT_SER_SER"/>
    <property type="match status" value="1"/>
</dbReference>
<keyword evidence="6" id="KW-0325">Glycoprotein</keyword>
<evidence type="ECO:0000313" key="8">
    <source>
        <dbReference type="Proteomes" id="UP000515158"/>
    </source>
</evidence>
<evidence type="ECO:0000256" key="5">
    <source>
        <dbReference type="ARBA" id="ARBA00022801"/>
    </source>
</evidence>
<dbReference type="InterPro" id="IPR018202">
    <property type="entry name" value="Ser_caboxypep_ser_AS"/>
</dbReference>
<protein>
    <recommendedName>
        <fullName evidence="7">Carboxypeptidase</fullName>
        <ecNumber evidence="7">3.4.16.-</ecNumber>
    </recommendedName>
</protein>
<proteinExistence type="inferred from homology"/>
<dbReference type="SUPFAM" id="SSF53474">
    <property type="entry name" value="alpha/beta-Hydrolases"/>
    <property type="match status" value="1"/>
</dbReference>
<evidence type="ECO:0000256" key="1">
    <source>
        <dbReference type="ARBA" id="ARBA00009431"/>
    </source>
</evidence>
<evidence type="ECO:0000256" key="7">
    <source>
        <dbReference type="RuleBase" id="RU361156"/>
    </source>
</evidence>
<comment type="similarity">
    <text evidence="1 7">Belongs to the peptidase S10 family.</text>
</comment>
<dbReference type="RefSeq" id="XP_034242408.1">
    <property type="nucleotide sequence ID" value="XM_034386517.1"/>
</dbReference>
<keyword evidence="5 7" id="KW-0378">Hydrolase</keyword>
<dbReference type="Proteomes" id="UP000515158">
    <property type="component" value="Unplaced"/>
</dbReference>
<dbReference type="AlphaFoldDB" id="A0A6P8YQW9"/>
<dbReference type="PANTHER" id="PTHR11802">
    <property type="entry name" value="SERINE PROTEASE FAMILY S10 SERINE CARBOXYPEPTIDASE"/>
    <property type="match status" value="1"/>
</dbReference>
<keyword evidence="3 7" id="KW-0645">Protease</keyword>
<accession>A0A6P8YQW9</accession>
<dbReference type="GO" id="GO:0006508">
    <property type="term" value="P:proteolysis"/>
    <property type="evidence" value="ECO:0007669"/>
    <property type="project" value="UniProtKB-KW"/>
</dbReference>
<name>A0A6P8YQW9_THRPL</name>
<keyword evidence="8" id="KW-1185">Reference proteome</keyword>
<dbReference type="OrthoDB" id="443318at2759"/>
<sequence>MTRRFLEQYPHFQGVPWYIFGESYGGKVAAEFALRLCEEIEAGRLSANFKGVVMGDSWLSGVAHVDSWAPYLFQMGMVDSRDRDQLAEAAARVRAAAEAAQWQYATTLWSAAWQLMTTLTEGVNIYDVLAPIKSEGGKGGKPVVPCGSFEMMNGDVKRALAVPDAVTHLNDNSAVFSAQYAEFVQPATGTVEQLLRRTNLSVTVYAGQRDVFTNIPGTMAWVESLRWPLADTFRAAPKTRLSVDGEVAGSVKQAGTLTAIRVYRSGHVIALDYPAAALAILRLVTQCDDPAA</sequence>
<dbReference type="GO" id="GO:0004185">
    <property type="term" value="F:serine-type carboxypeptidase activity"/>
    <property type="evidence" value="ECO:0007669"/>
    <property type="project" value="UniProtKB-UniRule"/>
</dbReference>
<dbReference type="PANTHER" id="PTHR11802:SF3">
    <property type="entry name" value="RETINOID-INDUCIBLE SERINE CARBOXYPEPTIDASE"/>
    <property type="match status" value="1"/>
</dbReference>
<dbReference type="InterPro" id="IPR001563">
    <property type="entry name" value="Peptidase_S10"/>
</dbReference>